<organism evidence="14 15">
    <name type="scientific">Heterodermia speciosa</name>
    <dbReference type="NCBI Taxonomy" id="116794"/>
    <lineage>
        <taxon>Eukaryota</taxon>
        <taxon>Fungi</taxon>
        <taxon>Dikarya</taxon>
        <taxon>Ascomycota</taxon>
        <taxon>Pezizomycotina</taxon>
        <taxon>Lecanoromycetes</taxon>
        <taxon>OSLEUM clade</taxon>
        <taxon>Lecanoromycetidae</taxon>
        <taxon>Caliciales</taxon>
        <taxon>Physciaceae</taxon>
        <taxon>Heterodermia</taxon>
    </lineage>
</organism>
<evidence type="ECO:0000313" key="15">
    <source>
        <dbReference type="Proteomes" id="UP000664521"/>
    </source>
</evidence>
<dbReference type="UniPathway" id="UPA00142">
    <property type="reaction ID" value="UER00210"/>
</dbReference>
<dbReference type="GO" id="GO:0043295">
    <property type="term" value="F:glutathione binding"/>
    <property type="evidence" value="ECO:0007669"/>
    <property type="project" value="UniProtKB-UniRule"/>
</dbReference>
<feature type="domain" description="Glutathione synthase substrate-binding" evidence="13">
    <location>
        <begin position="229"/>
        <end position="337"/>
    </location>
</feature>
<dbReference type="NCBIfam" id="TIGR01986">
    <property type="entry name" value="glut_syn_euk"/>
    <property type="match status" value="1"/>
</dbReference>
<dbReference type="EC" id="6.3.2.3" evidence="9"/>
<evidence type="ECO:0000256" key="4">
    <source>
        <dbReference type="ARBA" id="ARBA00022684"/>
    </source>
</evidence>
<feature type="binding site" evidence="10">
    <location>
        <position position="420"/>
    </location>
    <ligand>
        <name>ATP</name>
        <dbReference type="ChEBI" id="CHEBI:30616"/>
    </ligand>
</feature>
<feature type="binding site" evidence="10">
    <location>
        <begin position="444"/>
        <end position="447"/>
    </location>
    <ligand>
        <name>ATP</name>
        <dbReference type="ChEBI" id="CHEBI:30616"/>
    </ligand>
</feature>
<feature type="binding site" evidence="12">
    <location>
        <begin position="514"/>
        <end position="515"/>
    </location>
    <ligand>
        <name>substrate</name>
    </ligand>
</feature>
<evidence type="ECO:0000256" key="5">
    <source>
        <dbReference type="ARBA" id="ARBA00022723"/>
    </source>
</evidence>
<accession>A0A8H3IPM0</accession>
<feature type="binding site" evidence="10">
    <location>
        <position position="470"/>
    </location>
    <ligand>
        <name>ATP</name>
        <dbReference type="ChEBI" id="CHEBI:30616"/>
    </ligand>
</feature>
<dbReference type="EMBL" id="CAJPDS010000031">
    <property type="protein sequence ID" value="CAF9922775.1"/>
    <property type="molecule type" value="Genomic_DNA"/>
</dbReference>
<dbReference type="InterPro" id="IPR037013">
    <property type="entry name" value="GSH-S_sub-bd_sf"/>
</dbReference>
<dbReference type="PIRSF" id="PIRSF001558">
    <property type="entry name" value="GSHase"/>
    <property type="match status" value="1"/>
</dbReference>
<dbReference type="Pfam" id="PF03199">
    <property type="entry name" value="GSH_synthase"/>
    <property type="match status" value="1"/>
</dbReference>
<dbReference type="SUPFAM" id="SSF56059">
    <property type="entry name" value="Glutathione synthetase ATP-binding domain-like"/>
    <property type="match status" value="1"/>
</dbReference>
<proteinExistence type="inferred from homology"/>
<evidence type="ECO:0000256" key="1">
    <source>
        <dbReference type="ARBA" id="ARBA00004965"/>
    </source>
</evidence>
<evidence type="ECO:0000313" key="14">
    <source>
        <dbReference type="EMBL" id="CAF9922775.1"/>
    </source>
</evidence>
<feature type="binding site" evidence="11">
    <location>
        <position position="158"/>
    </location>
    <ligand>
        <name>Mg(2+)</name>
        <dbReference type="ChEBI" id="CHEBI:18420"/>
    </ligand>
</feature>
<dbReference type="PANTHER" id="PTHR11130">
    <property type="entry name" value="GLUTATHIONE SYNTHETASE"/>
    <property type="match status" value="1"/>
</dbReference>
<feature type="binding site" evidence="10">
    <location>
        <position position="244"/>
    </location>
    <ligand>
        <name>substrate</name>
    </ligand>
</feature>
<dbReference type="GO" id="GO:0005524">
    <property type="term" value="F:ATP binding"/>
    <property type="evidence" value="ECO:0007669"/>
    <property type="project" value="UniProtKB-UniRule"/>
</dbReference>
<sequence>MAATIYPDYPPALTSDQSGYLLSNLKDWSILNGLAVRPSPAFVSREIDPSGSLAVTAPLTLFPSLFPRVCFDEARAIQTGYNELYAAIAGDETWLKEIVEEIAQVDEFIAKLWQVHLAVKREGYTQDLSLGLFRSDYMVHRDPLNSAAEPQIRQVEFNTIASSFGGLAAKVSALHRHLLQIQAFPPTQLDLITANNLPDNLSVQSLSRGLATAHKAYGNCVSEPNRPLCILFIVQSPENNIFDQHALSNELWTNHGIPTFRVAYGNILRHTSVAHSFPTRPLIYSPPNLPSSYEVTTCYFRAGYSPAEYPDDTAWSARLHLERSAAIKCPSILTHLAGSKKIQQILATPSSTYLERFLARSRAISDTTAVASRIRATFAAMYPLDSSPAGRHAASLATSPHESAAYVLKPQREGGGNNIYGTKIPAFLKSLGDDELKWKGYVLMELIEPPSLRNTIFRNGEVKSGEVIGELGVYGVCLWRNGKDKHKDKVEILENFEAGHLLRTKGRESEEGGVAAGFGSVDSVCLIEI</sequence>
<dbReference type="InterPro" id="IPR014042">
    <property type="entry name" value="Glutathione_synthase_a-hlx"/>
</dbReference>
<evidence type="ECO:0000256" key="2">
    <source>
        <dbReference type="ARBA" id="ARBA00010385"/>
    </source>
</evidence>
<feature type="binding site" evidence="10">
    <location>
        <position position="340"/>
    </location>
    <ligand>
        <name>ATP</name>
        <dbReference type="ChEBI" id="CHEBI:30616"/>
    </ligand>
</feature>
<evidence type="ECO:0000256" key="11">
    <source>
        <dbReference type="PIRSR" id="PIRSR001558-2"/>
    </source>
</evidence>
<dbReference type="InterPro" id="IPR005615">
    <property type="entry name" value="Glutathione_synthase"/>
</dbReference>
<feature type="binding site" evidence="10">
    <location>
        <position position="156"/>
    </location>
    <ligand>
        <name>ATP</name>
        <dbReference type="ChEBI" id="CHEBI:30616"/>
    </ligand>
</feature>
<dbReference type="Gene3D" id="3.30.470.20">
    <property type="entry name" value="ATP-grasp fold, B domain"/>
    <property type="match status" value="1"/>
</dbReference>
<dbReference type="Gene3D" id="3.30.1490.80">
    <property type="match status" value="1"/>
</dbReference>
<feature type="binding site" evidence="10">
    <location>
        <position position="505"/>
    </location>
    <ligand>
        <name>ATP</name>
        <dbReference type="ChEBI" id="CHEBI:30616"/>
    </ligand>
</feature>
<feature type="binding site" evidence="12">
    <location>
        <begin position="238"/>
        <end position="240"/>
    </location>
    <ligand>
        <name>substrate</name>
    </ligand>
</feature>
<comment type="similarity">
    <text evidence="2 9">Belongs to the eukaryotic GSH synthase family.</text>
</comment>
<dbReference type="Proteomes" id="UP000664521">
    <property type="component" value="Unassembled WGS sequence"/>
</dbReference>
<dbReference type="FunFam" id="3.30.1490.50:FF:000002">
    <property type="entry name" value="Glutathione synthetase"/>
    <property type="match status" value="1"/>
</dbReference>
<feature type="binding site" evidence="11">
    <location>
        <position position="156"/>
    </location>
    <ligand>
        <name>Mg(2+)</name>
        <dbReference type="ChEBI" id="CHEBI:18420"/>
    </ligand>
</feature>
<feature type="binding site" evidence="12">
    <location>
        <begin position="160"/>
        <end position="163"/>
    </location>
    <ligand>
        <name>substrate</name>
    </ligand>
</feature>
<keyword evidence="15" id="KW-1185">Reference proteome</keyword>
<dbReference type="InterPro" id="IPR014709">
    <property type="entry name" value="Glutathione_synthase_C_euk"/>
</dbReference>
<keyword evidence="3 9" id="KW-0436">Ligase</keyword>
<protein>
    <recommendedName>
        <fullName evidence="9">Glutathione synthetase</fullName>
        <shortName evidence="9">GSH-S</shortName>
        <ecNumber evidence="9">6.3.2.3</ecNumber>
    </recommendedName>
</protein>
<dbReference type="InterPro" id="IPR004887">
    <property type="entry name" value="GSH_synth_subst-bd"/>
</dbReference>
<dbReference type="AlphaFoldDB" id="A0A8H3IPM0"/>
<dbReference type="Gene3D" id="3.40.50.1760">
    <property type="entry name" value="Glutathione synthase, substrate-binding domain superfamily, eukaryotic"/>
    <property type="match status" value="1"/>
</dbReference>
<dbReference type="OrthoDB" id="2020073at2759"/>
<comment type="catalytic activity">
    <reaction evidence="9">
        <text>gamma-L-glutamyl-L-cysteine + glycine + ATP = glutathione + ADP + phosphate + H(+)</text>
        <dbReference type="Rhea" id="RHEA:13557"/>
        <dbReference type="ChEBI" id="CHEBI:15378"/>
        <dbReference type="ChEBI" id="CHEBI:30616"/>
        <dbReference type="ChEBI" id="CHEBI:43474"/>
        <dbReference type="ChEBI" id="CHEBI:57305"/>
        <dbReference type="ChEBI" id="CHEBI:57925"/>
        <dbReference type="ChEBI" id="CHEBI:58173"/>
        <dbReference type="ChEBI" id="CHEBI:456216"/>
        <dbReference type="EC" id="6.3.2.3"/>
    </reaction>
</comment>
<keyword evidence="7 9" id="KW-0067">ATP-binding</keyword>
<evidence type="ECO:0000256" key="3">
    <source>
        <dbReference type="ARBA" id="ARBA00022598"/>
    </source>
</evidence>
<feature type="binding site" evidence="10">
    <location>
        <position position="503"/>
    </location>
    <ligand>
        <name>substrate</name>
    </ligand>
</feature>
<dbReference type="Gene3D" id="1.10.1080.10">
    <property type="entry name" value="Glutathione Synthetase, Chain A, domain 3"/>
    <property type="match status" value="1"/>
</dbReference>
<evidence type="ECO:0000256" key="10">
    <source>
        <dbReference type="PIRSR" id="PIRSR001558-1"/>
    </source>
</evidence>
<evidence type="ECO:0000256" key="7">
    <source>
        <dbReference type="ARBA" id="ARBA00022840"/>
    </source>
</evidence>
<keyword evidence="5 9" id="KW-0479">Metal-binding</keyword>
<keyword evidence="4 9" id="KW-0317">Glutathione biosynthesis</keyword>
<feature type="binding site" evidence="10">
    <location>
        <position position="511"/>
    </location>
    <ligand>
        <name>ATP</name>
        <dbReference type="ChEBI" id="CHEBI:30616"/>
    </ligand>
</feature>
<gene>
    <name evidence="14" type="ORF">HETSPECPRED_005147</name>
</gene>
<comment type="cofactor">
    <cofactor evidence="9 11">
        <name>Mg(2+)</name>
        <dbReference type="ChEBI" id="CHEBI:18420"/>
    </cofactor>
    <text evidence="9 11">Binds 1 Mg(2+) ion per subunit.</text>
</comment>
<evidence type="ECO:0000256" key="6">
    <source>
        <dbReference type="ARBA" id="ARBA00022741"/>
    </source>
</evidence>
<dbReference type="GO" id="GO:0000287">
    <property type="term" value="F:magnesium ion binding"/>
    <property type="evidence" value="ECO:0007669"/>
    <property type="project" value="UniProtKB-UniRule"/>
</dbReference>
<reference evidence="14" key="1">
    <citation type="submission" date="2021-03" db="EMBL/GenBank/DDBJ databases">
        <authorList>
            <person name="Tagirdzhanova G."/>
        </authorList>
    </citation>
    <scope>NUCLEOTIDE SEQUENCE</scope>
</reference>
<dbReference type="SUPFAM" id="SSF52440">
    <property type="entry name" value="PreATP-grasp domain"/>
    <property type="match status" value="1"/>
</dbReference>
<evidence type="ECO:0000256" key="9">
    <source>
        <dbReference type="PIRNR" id="PIRNR001558"/>
    </source>
</evidence>
<feature type="binding site" evidence="10">
    <location>
        <begin position="409"/>
        <end position="418"/>
    </location>
    <ligand>
        <name>ATP</name>
        <dbReference type="ChEBI" id="CHEBI:30616"/>
    </ligand>
</feature>
<dbReference type="GO" id="GO:0005829">
    <property type="term" value="C:cytosol"/>
    <property type="evidence" value="ECO:0007669"/>
    <property type="project" value="TreeGrafter"/>
</dbReference>
<evidence type="ECO:0000256" key="12">
    <source>
        <dbReference type="PIRSR" id="PIRSR001558-3"/>
    </source>
</evidence>
<dbReference type="GO" id="GO:0004363">
    <property type="term" value="F:glutathione synthase activity"/>
    <property type="evidence" value="ECO:0007669"/>
    <property type="project" value="UniProtKB-UniRule"/>
</dbReference>
<dbReference type="InterPro" id="IPR016185">
    <property type="entry name" value="PreATP-grasp_dom_sf"/>
</dbReference>
<feature type="binding site" evidence="12">
    <location>
        <begin position="301"/>
        <end position="304"/>
    </location>
    <ligand>
        <name>substrate</name>
    </ligand>
</feature>
<keyword evidence="8 9" id="KW-0460">Magnesium</keyword>
<dbReference type="Pfam" id="PF03917">
    <property type="entry name" value="GSH_synth_ATP"/>
    <property type="match status" value="1"/>
</dbReference>
<evidence type="ECO:0000256" key="8">
    <source>
        <dbReference type="ARBA" id="ARBA00022842"/>
    </source>
</evidence>
<feature type="binding site" evidence="11">
    <location>
        <position position="413"/>
    </location>
    <ligand>
        <name>Mg(2+)</name>
        <dbReference type="ChEBI" id="CHEBI:18420"/>
    </ligand>
</feature>
<dbReference type="PANTHER" id="PTHR11130:SF0">
    <property type="entry name" value="GLUTATHIONE SYNTHETASE"/>
    <property type="match status" value="1"/>
</dbReference>
<keyword evidence="6 9" id="KW-0547">Nucleotide-binding</keyword>
<dbReference type="InterPro" id="IPR014049">
    <property type="entry name" value="Glutathione_synthase_N_euk"/>
</dbReference>
<comment type="caution">
    <text evidence="14">The sequence shown here is derived from an EMBL/GenBank/DDBJ whole genome shotgun (WGS) entry which is preliminary data.</text>
</comment>
<evidence type="ECO:0000259" key="13">
    <source>
        <dbReference type="Pfam" id="PF03199"/>
    </source>
</evidence>
<feature type="binding site" evidence="10">
    <location>
        <position position="134"/>
    </location>
    <ligand>
        <name>substrate</name>
    </ligand>
</feature>
<name>A0A8H3IPM0_9LECA</name>
<dbReference type="Gene3D" id="3.30.1490.50">
    <property type="match status" value="1"/>
</dbReference>
<comment type="pathway">
    <text evidence="1 9">Sulfur metabolism; glutathione biosynthesis; glutathione from L-cysteine and L-glutamate: step 2/2.</text>
</comment>